<dbReference type="RefSeq" id="WP_013780640.1">
    <property type="nucleotide sequence ID" value="NC_015520.1"/>
</dbReference>
<dbReference type="Pfam" id="PF13483">
    <property type="entry name" value="Lactamase_B_3"/>
    <property type="match status" value="1"/>
</dbReference>
<dbReference type="eggNOG" id="COG2220">
    <property type="taxonomic scope" value="Bacteria"/>
</dbReference>
<protein>
    <submittedName>
        <fullName evidence="1">Zn-dependent hydrolase</fullName>
    </submittedName>
</protein>
<dbReference type="STRING" id="697281.Mahau_1012"/>
<dbReference type="PANTHER" id="PTHR42967">
    <property type="entry name" value="METAL DEPENDENT HYDROLASE"/>
    <property type="match status" value="1"/>
</dbReference>
<name>F4A2N0_MAHA5</name>
<proteinExistence type="predicted"/>
<dbReference type="HOGENOM" id="CLU_070010_3_0_9"/>
<evidence type="ECO:0000313" key="1">
    <source>
        <dbReference type="EMBL" id="AEE96210.1"/>
    </source>
</evidence>
<dbReference type="GO" id="GO:0016787">
    <property type="term" value="F:hydrolase activity"/>
    <property type="evidence" value="ECO:0007669"/>
    <property type="project" value="UniProtKB-KW"/>
</dbReference>
<sequence length="221" mass="24049">MKIRYLGHSCFQIESSDGIKIVTDPYSPMGIKMPKVEADIVTSSHSHYDHNYFEGVSGDFVVVNTAAPIRVKGINIRGFEAFHDDENGNKRGRNIIFVIEVDGVNVCHMGDLGHKLAKEQINSLGSVDVLLIPVGGFFTIGPEDAADIVKAIAPKIAIPMHFKPDIPQNVKFELPIVGADAFLSLLNGTKYGSDTLSIDKEHLPPSTQIIQLASAAELQKI</sequence>
<dbReference type="InterPro" id="IPR036866">
    <property type="entry name" value="RibonucZ/Hydroxyglut_hydro"/>
</dbReference>
<dbReference type="AlphaFoldDB" id="F4A2N0"/>
<dbReference type="SUPFAM" id="SSF56281">
    <property type="entry name" value="Metallo-hydrolase/oxidoreductase"/>
    <property type="match status" value="1"/>
</dbReference>
<dbReference type="Gene3D" id="3.60.15.10">
    <property type="entry name" value="Ribonuclease Z/Hydroxyacylglutathione hydrolase-like"/>
    <property type="match status" value="1"/>
</dbReference>
<organism evidence="1 2">
    <name type="scientific">Mahella australiensis (strain DSM 15567 / CIP 107919 / 50-1 BON)</name>
    <dbReference type="NCBI Taxonomy" id="697281"/>
    <lineage>
        <taxon>Bacteria</taxon>
        <taxon>Bacillati</taxon>
        <taxon>Bacillota</taxon>
        <taxon>Clostridia</taxon>
        <taxon>Thermoanaerobacterales</taxon>
        <taxon>Thermoanaerobacterales Family IV. Incertae Sedis</taxon>
        <taxon>Mahella</taxon>
    </lineage>
</organism>
<gene>
    <name evidence="1" type="ordered locus">Mahau_1012</name>
</gene>
<dbReference type="Proteomes" id="UP000008457">
    <property type="component" value="Chromosome"/>
</dbReference>
<keyword evidence="1" id="KW-0378">Hydrolase</keyword>
<dbReference type="KEGG" id="mas:Mahau_1012"/>
<reference evidence="2" key="1">
    <citation type="submission" date="2010-11" db="EMBL/GenBank/DDBJ databases">
        <title>The complete genome of Mahella australiensis DSM 15567.</title>
        <authorList>
            <consortium name="US DOE Joint Genome Institute (JGI-PGF)"/>
            <person name="Lucas S."/>
            <person name="Copeland A."/>
            <person name="Lapidus A."/>
            <person name="Bruce D."/>
            <person name="Goodwin L."/>
            <person name="Pitluck S."/>
            <person name="Kyrpides N."/>
            <person name="Mavromatis K."/>
            <person name="Pagani I."/>
            <person name="Ivanova N."/>
            <person name="Teshima H."/>
            <person name="Brettin T."/>
            <person name="Detter J.C."/>
            <person name="Han C."/>
            <person name="Tapia R."/>
            <person name="Land M."/>
            <person name="Hauser L."/>
            <person name="Markowitz V."/>
            <person name="Cheng J.-F."/>
            <person name="Hugenholtz P."/>
            <person name="Woyke T."/>
            <person name="Wu D."/>
            <person name="Spring S."/>
            <person name="Pukall R."/>
            <person name="Steenblock K."/>
            <person name="Schneider S."/>
            <person name="Klenk H.-P."/>
            <person name="Eisen J.A."/>
        </authorList>
    </citation>
    <scope>NUCLEOTIDE SEQUENCE [LARGE SCALE GENOMIC DNA]</scope>
    <source>
        <strain evidence="2">DSM 15567 / CIP 107919 / 50-1 BON</strain>
    </source>
</reference>
<dbReference type="EMBL" id="CP002360">
    <property type="protein sequence ID" value="AEE96210.1"/>
    <property type="molecule type" value="Genomic_DNA"/>
</dbReference>
<dbReference type="OrthoDB" id="9789133at2"/>
<dbReference type="PANTHER" id="PTHR42967:SF1">
    <property type="entry name" value="MBL FOLD METALLO-HYDROLASE"/>
    <property type="match status" value="1"/>
</dbReference>
<accession>F4A2N0</accession>
<evidence type="ECO:0000313" key="2">
    <source>
        <dbReference type="Proteomes" id="UP000008457"/>
    </source>
</evidence>
<reference evidence="1 2" key="2">
    <citation type="journal article" date="2011" name="Stand. Genomic Sci.">
        <title>Complete genome sequence of Mahella australiensis type strain (50-1 BON).</title>
        <authorList>
            <person name="Sikorski J."/>
            <person name="Teshima H."/>
            <person name="Nolan M."/>
            <person name="Lucas S."/>
            <person name="Hammon N."/>
            <person name="Deshpande S."/>
            <person name="Cheng J.F."/>
            <person name="Pitluck S."/>
            <person name="Liolios K."/>
            <person name="Pagani I."/>
            <person name="Ivanova N."/>
            <person name="Huntemann M."/>
            <person name="Mavromatis K."/>
            <person name="Ovchinikova G."/>
            <person name="Pati A."/>
            <person name="Tapia R."/>
            <person name="Han C."/>
            <person name="Goodwin L."/>
            <person name="Chen A."/>
            <person name="Palaniappan K."/>
            <person name="Land M."/>
            <person name="Hauser L."/>
            <person name="Ngatchou-Djao O.D."/>
            <person name="Rohde M."/>
            <person name="Pukall R."/>
            <person name="Spring S."/>
            <person name="Abt B."/>
            <person name="Goker M."/>
            <person name="Detter J.C."/>
            <person name="Woyke T."/>
            <person name="Bristow J."/>
            <person name="Markowitz V."/>
            <person name="Hugenholtz P."/>
            <person name="Eisen J.A."/>
            <person name="Kyrpides N.C."/>
            <person name="Klenk H.P."/>
            <person name="Lapidus A."/>
        </authorList>
    </citation>
    <scope>NUCLEOTIDE SEQUENCE [LARGE SCALE GENOMIC DNA]</scope>
    <source>
        <strain evidence="2">DSM 15567 / CIP 107919 / 50-1 BON</strain>
    </source>
</reference>
<keyword evidence="2" id="KW-1185">Reference proteome</keyword>